<dbReference type="RefSeq" id="WP_042358130.1">
    <property type="nucleotide sequence ID" value="NZ_JAFBEC010000001.1"/>
</dbReference>
<comment type="similarity">
    <text evidence="3 10">Belongs to the ATPase gamma chain family.</text>
</comment>
<evidence type="ECO:0000313" key="12">
    <source>
        <dbReference type="EMBL" id="MBM7631430.1"/>
    </source>
</evidence>
<dbReference type="PANTHER" id="PTHR11693:SF22">
    <property type="entry name" value="ATP SYNTHASE SUBUNIT GAMMA, MITOCHONDRIAL"/>
    <property type="match status" value="1"/>
</dbReference>
<keyword evidence="13" id="KW-1185">Reference proteome</keyword>
<comment type="caution">
    <text evidence="12">The sequence shown here is derived from an EMBL/GenBank/DDBJ whole genome shotgun (WGS) entry which is preliminary data.</text>
</comment>
<organism evidence="12 13">
    <name type="scientific">Geomicrobium sediminis</name>
    <dbReference type="NCBI Taxonomy" id="1347788"/>
    <lineage>
        <taxon>Bacteria</taxon>
        <taxon>Bacillati</taxon>
        <taxon>Bacillota</taxon>
        <taxon>Bacilli</taxon>
        <taxon>Bacillales</taxon>
        <taxon>Geomicrobium</taxon>
    </lineage>
</organism>
<comment type="subunit">
    <text evidence="10">F-type ATPases have 2 components, CF(1) - the catalytic core - and CF(0) - the membrane proton channel. CF(1) has five subunits: alpha(3), beta(3), gamma(1), delta(1), epsilon(1). CF(0) has three main subunits: a, b and c.</text>
</comment>
<dbReference type="Gene3D" id="1.10.287.80">
    <property type="entry name" value="ATP synthase, gamma subunit, helix hairpin domain"/>
    <property type="match status" value="1"/>
</dbReference>
<gene>
    <name evidence="10" type="primary">atpG</name>
    <name evidence="12" type="ORF">JOD17_000521</name>
</gene>
<evidence type="ECO:0000313" key="13">
    <source>
        <dbReference type="Proteomes" id="UP000741863"/>
    </source>
</evidence>
<proteinExistence type="inferred from homology"/>
<keyword evidence="9 10" id="KW-0066">ATP synthesis</keyword>
<dbReference type="EMBL" id="JAFBEC010000001">
    <property type="protein sequence ID" value="MBM7631430.1"/>
    <property type="molecule type" value="Genomic_DNA"/>
</dbReference>
<keyword evidence="8 10" id="KW-0139">CF(1)</keyword>
<evidence type="ECO:0000256" key="9">
    <source>
        <dbReference type="ARBA" id="ARBA00023310"/>
    </source>
</evidence>
<dbReference type="PANTHER" id="PTHR11693">
    <property type="entry name" value="ATP SYNTHASE GAMMA CHAIN"/>
    <property type="match status" value="1"/>
</dbReference>
<name>A0ABS2P7N4_9BACL</name>
<evidence type="ECO:0000256" key="3">
    <source>
        <dbReference type="ARBA" id="ARBA00007681"/>
    </source>
</evidence>
<dbReference type="InterPro" id="IPR023632">
    <property type="entry name" value="ATP_synth_F1_gsu_CS"/>
</dbReference>
<evidence type="ECO:0000256" key="10">
    <source>
        <dbReference type="HAMAP-Rule" id="MF_00815"/>
    </source>
</evidence>
<evidence type="ECO:0000256" key="2">
    <source>
        <dbReference type="ARBA" id="ARBA00004170"/>
    </source>
</evidence>
<evidence type="ECO:0000256" key="5">
    <source>
        <dbReference type="ARBA" id="ARBA00022781"/>
    </source>
</evidence>
<evidence type="ECO:0000256" key="1">
    <source>
        <dbReference type="ARBA" id="ARBA00003456"/>
    </source>
</evidence>
<keyword evidence="7 10" id="KW-0472">Membrane</keyword>
<keyword evidence="10" id="KW-1003">Cell membrane</keyword>
<comment type="function">
    <text evidence="1 10">Produces ATP from ADP in the presence of a proton gradient across the membrane. The gamma chain is believed to be important in regulating ATPase activity and the flow of protons through the CF(0) complex.</text>
</comment>
<evidence type="ECO:0000256" key="4">
    <source>
        <dbReference type="ARBA" id="ARBA00022448"/>
    </source>
</evidence>
<evidence type="ECO:0000256" key="6">
    <source>
        <dbReference type="ARBA" id="ARBA00023065"/>
    </source>
</evidence>
<dbReference type="Gene3D" id="3.40.1380.10">
    <property type="match status" value="1"/>
</dbReference>
<evidence type="ECO:0000256" key="8">
    <source>
        <dbReference type="ARBA" id="ARBA00023196"/>
    </source>
</evidence>
<keyword evidence="4 10" id="KW-0813">Transport</keyword>
<keyword evidence="5 10" id="KW-0375">Hydrogen ion transport</keyword>
<evidence type="ECO:0000256" key="11">
    <source>
        <dbReference type="SAM" id="MobiDB-lite"/>
    </source>
</evidence>
<dbReference type="HAMAP" id="MF_00815">
    <property type="entry name" value="ATP_synth_gamma_bact"/>
    <property type="match status" value="1"/>
</dbReference>
<dbReference type="InterPro" id="IPR035968">
    <property type="entry name" value="ATP_synth_F1_ATPase_gsu"/>
</dbReference>
<dbReference type="Proteomes" id="UP000741863">
    <property type="component" value="Unassembled WGS sequence"/>
</dbReference>
<protein>
    <recommendedName>
        <fullName evidence="10">ATP synthase gamma chain</fullName>
    </recommendedName>
    <alternativeName>
        <fullName evidence="10">ATP synthase F1 sector gamma subunit</fullName>
    </alternativeName>
    <alternativeName>
        <fullName evidence="10">F-ATPase gamma subunit</fullName>
    </alternativeName>
</protein>
<dbReference type="PRINTS" id="PR00126">
    <property type="entry name" value="ATPASEGAMMA"/>
</dbReference>
<dbReference type="PROSITE" id="PS00153">
    <property type="entry name" value="ATPASE_GAMMA"/>
    <property type="match status" value="1"/>
</dbReference>
<evidence type="ECO:0000256" key="7">
    <source>
        <dbReference type="ARBA" id="ARBA00023136"/>
    </source>
</evidence>
<comment type="subcellular location">
    <subcellularLocation>
        <location evidence="10">Cell membrane</location>
        <topology evidence="10">Peripheral membrane protein</topology>
    </subcellularLocation>
    <subcellularLocation>
        <location evidence="2">Membrane</location>
        <topology evidence="2">Peripheral membrane protein</topology>
    </subcellularLocation>
</comment>
<keyword evidence="6 10" id="KW-0406">Ion transport</keyword>
<dbReference type="Pfam" id="PF00231">
    <property type="entry name" value="ATP-synt"/>
    <property type="match status" value="1"/>
</dbReference>
<sequence>MASLREIKSRINSTKKTKQTTKAMQMVAASKQRRALAKAQAYQPYMEKIQEVVGSIATGDTDISHPMMESREVKKTGYVVITSDQGLAGGYNASLIRDLTKKLKERHKSTDEYTIIMVGKIGRDNARRLGLPVSEVVTELSDSPSFDEIKTITRKAIGMFENEEIDELYMWYNHFVSAIRQDVTENKLLPLTDLAEELGENASATPSYEYEPNEAVILEGLLPQYGESLIYGALLDAKAAEFGARMTAMSAASDNADSLVGELTLVYNRARQAAITQEINEIVSGANAAN</sequence>
<dbReference type="InterPro" id="IPR000131">
    <property type="entry name" value="ATP_synth_F1_gsu"/>
</dbReference>
<dbReference type="NCBIfam" id="TIGR01146">
    <property type="entry name" value="ATPsyn_F1gamma"/>
    <property type="match status" value="1"/>
</dbReference>
<accession>A0ABS2P7N4</accession>
<dbReference type="SUPFAM" id="SSF52943">
    <property type="entry name" value="ATP synthase (F1-ATPase), gamma subunit"/>
    <property type="match status" value="1"/>
</dbReference>
<reference evidence="12 13" key="1">
    <citation type="submission" date="2021-01" db="EMBL/GenBank/DDBJ databases">
        <title>Genomic Encyclopedia of Type Strains, Phase IV (KMG-IV): sequencing the most valuable type-strain genomes for metagenomic binning, comparative biology and taxonomic classification.</title>
        <authorList>
            <person name="Goeker M."/>
        </authorList>
    </citation>
    <scope>NUCLEOTIDE SEQUENCE [LARGE SCALE GENOMIC DNA]</scope>
    <source>
        <strain evidence="12 13">DSM 25540</strain>
    </source>
</reference>
<feature type="region of interest" description="Disordered" evidence="11">
    <location>
        <begin position="1"/>
        <end position="21"/>
    </location>
</feature>
<dbReference type="CDD" id="cd12151">
    <property type="entry name" value="F1-ATPase_gamma"/>
    <property type="match status" value="1"/>
</dbReference>